<accession>A0AAJ6FXL9</accession>
<name>A0AAJ6FXL9_PRORE</name>
<dbReference type="EMBL" id="CP123373">
    <property type="protein sequence ID" value="WHT95733.1"/>
    <property type="molecule type" value="Genomic_DNA"/>
</dbReference>
<evidence type="ECO:0000256" key="1">
    <source>
        <dbReference type="ARBA" id="ARBA00010526"/>
    </source>
</evidence>
<organism evidence="2 3">
    <name type="scientific">Providencia rettgeri</name>
    <dbReference type="NCBI Taxonomy" id="587"/>
    <lineage>
        <taxon>Bacteria</taxon>
        <taxon>Pseudomonadati</taxon>
        <taxon>Pseudomonadota</taxon>
        <taxon>Gammaproteobacteria</taxon>
        <taxon>Enterobacterales</taxon>
        <taxon>Morganellaceae</taxon>
        <taxon>Providencia</taxon>
    </lineage>
</organism>
<dbReference type="Proteomes" id="UP000682358">
    <property type="component" value="Plasmid p15628A_320"/>
</dbReference>
<keyword evidence="2" id="KW-0614">Plasmid</keyword>
<dbReference type="InterPro" id="IPR007985">
    <property type="entry name" value="Hemolysn_expr_modulating_HHA"/>
</dbReference>
<dbReference type="Pfam" id="PF05321">
    <property type="entry name" value="HHA"/>
    <property type="match status" value="1"/>
</dbReference>
<dbReference type="SUPFAM" id="SSF68989">
    <property type="entry name" value="Hemolysin expression modulating protein HHA"/>
    <property type="match status" value="1"/>
</dbReference>
<dbReference type="RefSeq" id="WP_283656804.1">
    <property type="nucleotide sequence ID" value="NZ_CP123366.1"/>
</dbReference>
<geneLocation type="plasmid" evidence="2 3">
    <name>p15628A_320</name>
</geneLocation>
<dbReference type="Gene3D" id="1.20.1280.40">
    <property type="entry name" value="HHA"/>
    <property type="match status" value="1"/>
</dbReference>
<evidence type="ECO:0000313" key="3">
    <source>
        <dbReference type="Proteomes" id="UP000682358"/>
    </source>
</evidence>
<reference evidence="2" key="1">
    <citation type="submission" date="2023-04" db="EMBL/GenBank/DDBJ databases">
        <title>Co-integrate Col3M blaNDM-1-harbouring plasmids in clinical Providencia rettgeri isolates from Argentina.</title>
        <authorList>
            <person name="de Belder D."/>
            <person name="Martino F."/>
            <person name="Tijet N."/>
            <person name="Melano R.G."/>
            <person name="Faccone D."/>
            <person name="de Mendieta J.M."/>
            <person name="Rapoport M."/>
            <person name="Albornoz E."/>
            <person name="Petroni A."/>
            <person name="Tuduri E."/>
            <person name="Derdoy L."/>
            <person name="Cogut S."/>
            <person name="Errecalde L."/>
            <person name="Pasteran F."/>
            <person name="Corso A."/>
            <person name="Gomez S.A."/>
        </authorList>
    </citation>
    <scope>NUCLEOTIDE SEQUENCE</scope>
    <source>
        <strain evidence="2">PreM15628</strain>
        <plasmid evidence="2">p15628A_320</plasmid>
    </source>
</reference>
<dbReference type="AlphaFoldDB" id="A0AAJ6FXL9"/>
<dbReference type="InterPro" id="IPR036666">
    <property type="entry name" value="HHA_sf"/>
</dbReference>
<proteinExistence type="inferred from homology"/>
<evidence type="ECO:0000313" key="2">
    <source>
        <dbReference type="EMBL" id="WHT95733.1"/>
    </source>
</evidence>
<gene>
    <name evidence="2" type="ORF">KOF27_21180</name>
</gene>
<protein>
    <submittedName>
        <fullName evidence="2">Hha/YmoA family nucleoid-associated regulatory protein</fullName>
    </submittedName>
</protein>
<sequence>MKNKLDYLLIFRRYRRIETLDIIVQRKREKATPEEQEYLASAADHRLAEIVMKRYYTRVPASVWHWVRYGLGKRPLE</sequence>
<comment type="similarity">
    <text evidence="1">Belongs to the Hha/YmoA/Cnu family.</text>
</comment>